<sequence>INPFTIHGCAWEPPVGSLEEDIRKRTKGTDTMVSVNTPSPTQRILTPAPCFAIHSVL</sequence>
<protein>
    <submittedName>
        <fullName evidence="1">Uncharacterized protein</fullName>
    </submittedName>
</protein>
<accession>A0AAN8XHK4</accession>
<evidence type="ECO:0000313" key="1">
    <source>
        <dbReference type="EMBL" id="KAK7080458.1"/>
    </source>
</evidence>
<keyword evidence="2" id="KW-1185">Reference proteome</keyword>
<dbReference type="AlphaFoldDB" id="A0AAN8XHK4"/>
<dbReference type="EMBL" id="JAXCGZ010005913">
    <property type="protein sequence ID" value="KAK7080458.1"/>
    <property type="molecule type" value="Genomic_DNA"/>
</dbReference>
<reference evidence="1 2" key="1">
    <citation type="submission" date="2023-11" db="EMBL/GenBank/DDBJ databases">
        <title>Halocaridina rubra genome assembly.</title>
        <authorList>
            <person name="Smith C."/>
        </authorList>
    </citation>
    <scope>NUCLEOTIDE SEQUENCE [LARGE SCALE GENOMIC DNA]</scope>
    <source>
        <strain evidence="1">EP-1</strain>
        <tissue evidence="1">Whole</tissue>
    </source>
</reference>
<proteinExistence type="predicted"/>
<organism evidence="1 2">
    <name type="scientific">Halocaridina rubra</name>
    <name type="common">Hawaiian red shrimp</name>
    <dbReference type="NCBI Taxonomy" id="373956"/>
    <lineage>
        <taxon>Eukaryota</taxon>
        <taxon>Metazoa</taxon>
        <taxon>Ecdysozoa</taxon>
        <taxon>Arthropoda</taxon>
        <taxon>Crustacea</taxon>
        <taxon>Multicrustacea</taxon>
        <taxon>Malacostraca</taxon>
        <taxon>Eumalacostraca</taxon>
        <taxon>Eucarida</taxon>
        <taxon>Decapoda</taxon>
        <taxon>Pleocyemata</taxon>
        <taxon>Caridea</taxon>
        <taxon>Atyoidea</taxon>
        <taxon>Atyidae</taxon>
        <taxon>Halocaridina</taxon>
    </lineage>
</organism>
<dbReference type="Proteomes" id="UP001381693">
    <property type="component" value="Unassembled WGS sequence"/>
</dbReference>
<name>A0AAN8XHK4_HALRR</name>
<comment type="caution">
    <text evidence="1">The sequence shown here is derived from an EMBL/GenBank/DDBJ whole genome shotgun (WGS) entry which is preliminary data.</text>
</comment>
<evidence type="ECO:0000313" key="2">
    <source>
        <dbReference type="Proteomes" id="UP001381693"/>
    </source>
</evidence>
<feature type="non-terminal residue" evidence="1">
    <location>
        <position position="1"/>
    </location>
</feature>
<feature type="non-terminal residue" evidence="1">
    <location>
        <position position="57"/>
    </location>
</feature>
<gene>
    <name evidence="1" type="ORF">SK128_025034</name>
</gene>